<accession>A0ABS6E8C8</accession>
<gene>
    <name evidence="1" type="ORF">KQI42_14195</name>
</gene>
<name>A0ABS6E8C8_9FIRM</name>
<keyword evidence="2" id="KW-1185">Reference proteome</keyword>
<organism evidence="1 2">
    <name type="scientific">Tissierella simiarum</name>
    <dbReference type="NCBI Taxonomy" id="2841534"/>
    <lineage>
        <taxon>Bacteria</taxon>
        <taxon>Bacillati</taxon>
        <taxon>Bacillota</taxon>
        <taxon>Tissierellia</taxon>
        <taxon>Tissierellales</taxon>
        <taxon>Tissierellaceae</taxon>
        <taxon>Tissierella</taxon>
    </lineage>
</organism>
<proteinExistence type="predicted"/>
<comment type="caution">
    <text evidence="1">The sequence shown here is derived from an EMBL/GenBank/DDBJ whole genome shotgun (WGS) entry which is preliminary data.</text>
</comment>
<sequence length="54" mass="6467">MNYGYIKDTISGDGQAMVLKRLKHIHSRRALLTYQSIFPKEMGRNEYFIRRSFE</sequence>
<reference evidence="1 2" key="1">
    <citation type="submission" date="2021-06" db="EMBL/GenBank/DDBJ databases">
        <authorList>
            <person name="Sun Q."/>
            <person name="Li D."/>
        </authorList>
    </citation>
    <scope>NUCLEOTIDE SEQUENCE [LARGE SCALE GENOMIC DNA]</scope>
    <source>
        <strain evidence="1 2">MSJ-40</strain>
    </source>
</reference>
<dbReference type="EMBL" id="JAHLPM010000012">
    <property type="protein sequence ID" value="MBU5439169.1"/>
    <property type="molecule type" value="Genomic_DNA"/>
</dbReference>
<dbReference type="RefSeq" id="WP_216520871.1">
    <property type="nucleotide sequence ID" value="NZ_JAHLPM010000012.1"/>
</dbReference>
<evidence type="ECO:0000313" key="1">
    <source>
        <dbReference type="EMBL" id="MBU5439169.1"/>
    </source>
</evidence>
<dbReference type="Proteomes" id="UP000749471">
    <property type="component" value="Unassembled WGS sequence"/>
</dbReference>
<evidence type="ECO:0000313" key="2">
    <source>
        <dbReference type="Proteomes" id="UP000749471"/>
    </source>
</evidence>
<protein>
    <submittedName>
        <fullName evidence="1">Uncharacterized protein</fullName>
    </submittedName>
</protein>